<accession>A0A8H3A9S8</accession>
<gene>
    <name evidence="10" type="ORF">RDB_LOCUS42584</name>
</gene>
<evidence type="ECO:0000256" key="3">
    <source>
        <dbReference type="ARBA" id="ARBA00022670"/>
    </source>
</evidence>
<dbReference type="GO" id="GO:0061136">
    <property type="term" value="P:regulation of proteasomal protein catabolic process"/>
    <property type="evidence" value="ECO:0007669"/>
    <property type="project" value="TreeGrafter"/>
</dbReference>
<dbReference type="GO" id="GO:0070628">
    <property type="term" value="F:proteasome binding"/>
    <property type="evidence" value="ECO:0007669"/>
    <property type="project" value="TreeGrafter"/>
</dbReference>
<dbReference type="InterPro" id="IPR025305">
    <property type="entry name" value="UCH_repeat_domain"/>
</dbReference>
<evidence type="ECO:0000256" key="8">
    <source>
        <dbReference type="SAM" id="MobiDB-lite"/>
    </source>
</evidence>
<feature type="compositionally biased region" description="Low complexity" evidence="8">
    <location>
        <begin position="201"/>
        <end position="212"/>
    </location>
</feature>
<dbReference type="GO" id="GO:0016579">
    <property type="term" value="P:protein deubiquitination"/>
    <property type="evidence" value="ECO:0007669"/>
    <property type="project" value="InterPro"/>
</dbReference>
<evidence type="ECO:0000256" key="2">
    <source>
        <dbReference type="ARBA" id="ARBA00012759"/>
    </source>
</evidence>
<keyword evidence="4" id="KW-0833">Ubl conjugation pathway</keyword>
<dbReference type="PANTHER" id="PTHR43982">
    <property type="entry name" value="UBIQUITIN CARBOXYL-TERMINAL HYDROLASE"/>
    <property type="match status" value="1"/>
</dbReference>
<dbReference type="PROSITE" id="PS50235">
    <property type="entry name" value="USP_3"/>
    <property type="match status" value="1"/>
</dbReference>
<feature type="compositionally biased region" description="Acidic residues" evidence="8">
    <location>
        <begin position="968"/>
        <end position="977"/>
    </location>
</feature>
<dbReference type="EMBL" id="CAJMWT010001561">
    <property type="protein sequence ID" value="CAE6409402.1"/>
    <property type="molecule type" value="Genomic_DNA"/>
</dbReference>
<feature type="domain" description="USP" evidence="9">
    <location>
        <begin position="803"/>
        <end position="1339"/>
    </location>
</feature>
<dbReference type="InterPro" id="IPR044635">
    <property type="entry name" value="UBP14-like"/>
</dbReference>
<dbReference type="InterPro" id="IPR018200">
    <property type="entry name" value="USP_CS"/>
</dbReference>
<dbReference type="Pfam" id="PF00443">
    <property type="entry name" value="UCH"/>
    <property type="match status" value="1"/>
</dbReference>
<dbReference type="CDD" id="cd02666">
    <property type="entry name" value="Peptidase_C19J"/>
    <property type="match status" value="1"/>
</dbReference>
<keyword evidence="3" id="KW-0645">Protease</keyword>
<dbReference type="GO" id="GO:0043161">
    <property type="term" value="P:proteasome-mediated ubiquitin-dependent protein catabolic process"/>
    <property type="evidence" value="ECO:0007669"/>
    <property type="project" value="InterPro"/>
</dbReference>
<dbReference type="PROSITE" id="PS00972">
    <property type="entry name" value="USP_1"/>
    <property type="match status" value="1"/>
</dbReference>
<dbReference type="PANTHER" id="PTHR43982:SF6">
    <property type="entry name" value="UBIQUITIN CARBOXYL-TERMINAL HYDROLASE 2-RELATED"/>
    <property type="match status" value="1"/>
</dbReference>
<evidence type="ECO:0000256" key="1">
    <source>
        <dbReference type="ARBA" id="ARBA00000707"/>
    </source>
</evidence>
<keyword evidence="5" id="KW-0378">Hydrolase</keyword>
<feature type="region of interest" description="Disordered" evidence="8">
    <location>
        <begin position="1"/>
        <end position="65"/>
    </location>
</feature>
<dbReference type="InterPro" id="IPR001394">
    <property type="entry name" value="Peptidase_C19_UCH"/>
</dbReference>
<name>A0A8H3A9S8_9AGAM</name>
<organism evidence="10 11">
    <name type="scientific">Rhizoctonia solani</name>
    <dbReference type="NCBI Taxonomy" id="456999"/>
    <lineage>
        <taxon>Eukaryota</taxon>
        <taxon>Fungi</taxon>
        <taxon>Dikarya</taxon>
        <taxon>Basidiomycota</taxon>
        <taxon>Agaricomycotina</taxon>
        <taxon>Agaricomycetes</taxon>
        <taxon>Cantharellales</taxon>
        <taxon>Ceratobasidiaceae</taxon>
        <taxon>Rhizoctonia</taxon>
    </lineage>
</organism>
<dbReference type="GO" id="GO:0004843">
    <property type="term" value="F:cysteine-type deubiquitinase activity"/>
    <property type="evidence" value="ECO:0007669"/>
    <property type="project" value="UniProtKB-EC"/>
</dbReference>
<evidence type="ECO:0000256" key="6">
    <source>
        <dbReference type="ARBA" id="ARBA00022807"/>
    </source>
</evidence>
<dbReference type="Proteomes" id="UP000663843">
    <property type="component" value="Unassembled WGS sequence"/>
</dbReference>
<feature type="coiled-coil region" evidence="7">
    <location>
        <begin position="1232"/>
        <end position="1259"/>
    </location>
</feature>
<protein>
    <recommendedName>
        <fullName evidence="2">ubiquitinyl hydrolase 1</fullName>
        <ecNumber evidence="2">3.4.19.12</ecNumber>
    </recommendedName>
</protein>
<keyword evidence="7" id="KW-0175">Coiled coil</keyword>
<reference evidence="10" key="1">
    <citation type="submission" date="2021-01" db="EMBL/GenBank/DDBJ databases">
        <authorList>
            <person name="Kaushik A."/>
        </authorList>
    </citation>
    <scope>NUCLEOTIDE SEQUENCE</scope>
    <source>
        <strain evidence="10">AG2-2IIIB</strain>
    </source>
</reference>
<evidence type="ECO:0000256" key="5">
    <source>
        <dbReference type="ARBA" id="ARBA00022801"/>
    </source>
</evidence>
<proteinExistence type="predicted"/>
<feature type="region of interest" description="Disordered" evidence="8">
    <location>
        <begin position="201"/>
        <end position="236"/>
    </location>
</feature>
<evidence type="ECO:0000313" key="11">
    <source>
        <dbReference type="Proteomes" id="UP000663843"/>
    </source>
</evidence>
<comment type="catalytic activity">
    <reaction evidence="1">
        <text>Thiol-dependent hydrolysis of ester, thioester, amide, peptide and isopeptide bonds formed by the C-terminal Gly of ubiquitin (a 76-residue protein attached to proteins as an intracellular targeting signal).</text>
        <dbReference type="EC" id="3.4.19.12"/>
    </reaction>
</comment>
<dbReference type="InterPro" id="IPR028889">
    <property type="entry name" value="USP"/>
</dbReference>
<dbReference type="Gene3D" id="3.90.70.10">
    <property type="entry name" value="Cysteine proteinases"/>
    <property type="match status" value="2"/>
</dbReference>
<comment type="caution">
    <text evidence="10">The sequence shown here is derived from an EMBL/GenBank/DDBJ whole genome shotgun (WGS) entry which is preliminary data.</text>
</comment>
<keyword evidence="6" id="KW-0788">Thiol protease</keyword>
<sequence>MTQIDPSSNPTTQPTTAQPEENKPVEAKPTPAKLADPTSIYDLKSEGSSRPADLKSGPKYQPADLVSSPIQKVTFKSTAGVWDSTTEDISWDQNRATEWHKGGEDWVPNAQEWSVEPGGFGGMQWGARDPDPAQWGIEPNELDRWWDLQLHQRKPGPGLLASRVIEMMHDSDHVLYAVTISGNPTPDPQTTAALVPKPSVSSAGALNSAAGSPAPPSLPAPPSTIGETAPAPEPVVPHTLPTNEELRDATPHPSALYCRKHHGWVILFISATSAAASHLTAHWCTDPDKKALLDKLPDASLRTKKDCLDSELASEWPLSSSPGQKMHHFHKYPNTVAGSGLFPALKWPNAAPKSGDVEVLSESEPHGGQDEFRMSWEEAPPAEHLDLYLCCQCRNQIICSPGGSVIPCITPANSLNGFIQDRYSNPRPGQEKEQSALAALEMLLRIVEEPLWFGNNKALTTAGKAFSAKVGWNDHTQRIFEAIGFTIEDNRLSPPLLDITTREGRAARLKLLQVWVEIGAVIADYTLRYPKLTSTRKNCIRLQNSRELLAERLGTNPEKMPRVENLHALATIPSGIWDNLGITASTATPTVVETAYNAQLRCDPLDTPIYFDAIQTLSRQSQYPNVSAIESLVVVESSKGRWSTTELQAAAEKLGFGVDNIIGADYIVDEVSDDYLLSAFQAARKMATNDAAKRSEIERSLRILAESRASETLIKRYEEVMAPNYMDIDEAYRVLEVSRDVDDDTLVVVYQVRIDDSPYSRDRMKAALTRVAEDRNSSRLKELVDTGIDPGKPQVIVPQEYPRGLHQLGNTCYLNSLLQYFYTIKELREVIENGSFDLDAPISEEDLLKHRIGGRLVTRREVERSKKFVKLLSGLFMQMMCADEAAITPEIELAKLALVTSKDEEDDAAGQTVTAEPGEISAKPEGASEPTADVKPDEVMESQPIEQLALYDADEEMKPPTPSIADDDKAEDGDDGDSMMVEMGDDPPSIADEPEIMPSRKKSTIVPDSGAMMFGKQHDVSEVFDNCMFQIETALRFENPTGPDEGASGTIKKLFYGKLLQRLHPIIDPTSSPTTSKRLATVHEKEDLFSHLLVNVSDEGFDLYDGLSGYFEDEVEHGGRRSRMEVSLLDLPLILQIQLQRVQFNRETMQAFKSNAYVKFGETLLMDRFLANSDPERKAQSKKLEMELAACRERLRALGQVDSNKLTASIDGAKKFLYTIKDEHVDIDDELLAHLKEEVLSIEDEIADKRTRCQQLKEQLEAFWKDEREAEYHLASVFIHRGTSPSFGHYFFYSRHLPGKPDEWFKYNDSEVTAVSKDEVLADGTGSTANPYLLVYVRKDYDIMDTIHRVAMSD</sequence>
<feature type="region of interest" description="Disordered" evidence="8">
    <location>
        <begin position="905"/>
        <end position="979"/>
    </location>
</feature>
<evidence type="ECO:0000256" key="4">
    <source>
        <dbReference type="ARBA" id="ARBA00022786"/>
    </source>
</evidence>
<evidence type="ECO:0000259" key="9">
    <source>
        <dbReference type="PROSITE" id="PS50235"/>
    </source>
</evidence>
<feature type="compositionally biased region" description="Low complexity" evidence="8">
    <location>
        <begin position="1"/>
        <end position="19"/>
    </location>
</feature>
<dbReference type="Pfam" id="PF13446">
    <property type="entry name" value="RPT"/>
    <property type="match status" value="2"/>
</dbReference>
<evidence type="ECO:0000313" key="10">
    <source>
        <dbReference type="EMBL" id="CAE6409402.1"/>
    </source>
</evidence>
<dbReference type="PROSITE" id="PS00973">
    <property type="entry name" value="USP_2"/>
    <property type="match status" value="1"/>
</dbReference>
<evidence type="ECO:0000256" key="7">
    <source>
        <dbReference type="SAM" id="Coils"/>
    </source>
</evidence>
<feature type="compositionally biased region" description="Pro residues" evidence="8">
    <location>
        <begin position="213"/>
        <end position="222"/>
    </location>
</feature>
<dbReference type="EC" id="3.4.19.12" evidence="2"/>
<dbReference type="InterPro" id="IPR038765">
    <property type="entry name" value="Papain-like_cys_pep_sf"/>
</dbReference>
<dbReference type="SUPFAM" id="SSF54001">
    <property type="entry name" value="Cysteine proteinases"/>
    <property type="match status" value="1"/>
</dbReference>